<dbReference type="InterPro" id="IPR020843">
    <property type="entry name" value="ER"/>
</dbReference>
<sequence>MKEVDNSDLLAVTFTVKTCSVEKVTDPTVKKYVADGYKDDIVVRDVAGVVIQVGSEVTRFKAGDDVVGVLPVNQFFDLNEKTCKLPEFCLVKKPPSLAWEVASSCLMDGIRAYNALHYLGRLKPNETLLLCNAATPFGVLAVQLATGWGVKVFATTSNGEEAQLFRTMSLDVERTLEGHQFMKNSIMDESGGLGIDCIVDNGVFPNFTGTEERDWTKPIKHDILSCLAVSSRWVTQQHDLQIDPPDSELLHIKNASLCHMCPDTLLLSTYRQNYILHILDEVLKKADAGEIRPHLMSVLPANEMKPSILSANKRIVLKLQ</sequence>
<protein>
    <submittedName>
        <fullName evidence="2">Quinone oxidoreductase-like protein 1</fullName>
    </submittedName>
</protein>
<evidence type="ECO:0000259" key="1">
    <source>
        <dbReference type="SMART" id="SM00829"/>
    </source>
</evidence>
<dbReference type="Gene3D" id="3.40.50.720">
    <property type="entry name" value="NAD(P)-binding Rossmann-like Domain"/>
    <property type="match status" value="1"/>
</dbReference>
<gene>
    <name evidence="2" type="primary">Cryzl1-002</name>
</gene>
<dbReference type="SUPFAM" id="SSF50129">
    <property type="entry name" value="GroES-like"/>
    <property type="match status" value="1"/>
</dbReference>
<dbReference type="PANTHER" id="PTHR44461:SF1">
    <property type="entry name" value="QUINONE OXIDOREDUCTASE-LIKE PROTEIN 1"/>
    <property type="match status" value="1"/>
</dbReference>
<evidence type="ECO:0000313" key="2">
    <source>
        <dbReference type="EMBL" id="CAB3233952.1"/>
    </source>
</evidence>
<name>A0A6F9D9X1_9ASCI</name>
<proteinExistence type="evidence at transcript level"/>
<feature type="domain" description="Enoyl reductase (ER)" evidence="1">
    <location>
        <begin position="7"/>
        <end position="317"/>
    </location>
</feature>
<dbReference type="SMART" id="SM00829">
    <property type="entry name" value="PKS_ER"/>
    <property type="match status" value="1"/>
</dbReference>
<dbReference type="EMBL" id="LR784189">
    <property type="protein sequence ID" value="CAB3233952.1"/>
    <property type="molecule type" value="mRNA"/>
</dbReference>
<dbReference type="CDD" id="cd05195">
    <property type="entry name" value="enoyl_red"/>
    <property type="match status" value="1"/>
</dbReference>
<dbReference type="AlphaFoldDB" id="A0A6F9D9X1"/>
<dbReference type="InterPro" id="IPR011032">
    <property type="entry name" value="GroES-like_sf"/>
</dbReference>
<dbReference type="InterPro" id="IPR042633">
    <property type="entry name" value="CRYZL1"/>
</dbReference>
<organism evidence="2">
    <name type="scientific">Phallusia mammillata</name>
    <dbReference type="NCBI Taxonomy" id="59560"/>
    <lineage>
        <taxon>Eukaryota</taxon>
        <taxon>Metazoa</taxon>
        <taxon>Chordata</taxon>
        <taxon>Tunicata</taxon>
        <taxon>Ascidiacea</taxon>
        <taxon>Phlebobranchia</taxon>
        <taxon>Ascidiidae</taxon>
        <taxon>Phallusia</taxon>
    </lineage>
</organism>
<reference evidence="2" key="1">
    <citation type="submission" date="2020-04" db="EMBL/GenBank/DDBJ databases">
        <authorList>
            <person name="Neveu A P."/>
        </authorList>
    </citation>
    <scope>NUCLEOTIDE SEQUENCE</scope>
    <source>
        <tissue evidence="2">Whole embryo</tissue>
    </source>
</reference>
<dbReference type="SUPFAM" id="SSF51735">
    <property type="entry name" value="NAD(P)-binding Rossmann-fold domains"/>
    <property type="match status" value="1"/>
</dbReference>
<dbReference type="GO" id="GO:0016491">
    <property type="term" value="F:oxidoreductase activity"/>
    <property type="evidence" value="ECO:0007669"/>
    <property type="project" value="InterPro"/>
</dbReference>
<dbReference type="PANTHER" id="PTHR44461">
    <property type="entry name" value="QUINONE OXIDOREDUCTASE-LIKE PROTEIN 1"/>
    <property type="match status" value="1"/>
</dbReference>
<dbReference type="Gene3D" id="3.90.180.10">
    <property type="entry name" value="Medium-chain alcohol dehydrogenases, catalytic domain"/>
    <property type="match status" value="1"/>
</dbReference>
<dbReference type="InterPro" id="IPR036291">
    <property type="entry name" value="NAD(P)-bd_dom_sf"/>
</dbReference>
<accession>A0A6F9D9X1</accession>